<comment type="similarity">
    <text evidence="1">Belongs to the ros/MucR family.</text>
</comment>
<comment type="caution">
    <text evidence="3">The sequence shown here is derived from an EMBL/GenBank/DDBJ whole genome shotgun (WGS) entry which is preliminary data.</text>
</comment>
<feature type="compositionally biased region" description="Basic and acidic residues" evidence="2">
    <location>
        <begin position="178"/>
        <end position="193"/>
    </location>
</feature>
<protein>
    <recommendedName>
        <fullName evidence="5">MucR family transcriptional regulator</fullName>
    </recommendedName>
</protein>
<dbReference type="EMBL" id="BPQH01000001">
    <property type="protein sequence ID" value="GJD47708.1"/>
    <property type="molecule type" value="Genomic_DNA"/>
</dbReference>
<dbReference type="InterPro" id="IPR041920">
    <property type="entry name" value="ROS/MUCR_sf"/>
</dbReference>
<sequence length="193" mass="20818">MDDSSKHPDRIVTLTADIISAYVSSNHIQSAELPKLIADVFNALREMAISGGKPAADPAPPKATPAEIRRSVTHDFLISFEDGKSYKTLRRHLTLRGLTPEAYRQKWGLPHDYPMTSASYSEQRSELARALGLGQQRRRSLVRPAAVEGGDAAETGPPDRVEAPAGGEAADAVGEASPAEKPRRGGRRLGREG</sequence>
<dbReference type="InterPro" id="IPR008807">
    <property type="entry name" value="ROS_MUCR"/>
</dbReference>
<reference evidence="3" key="1">
    <citation type="journal article" date="2021" name="Front. Microbiol.">
        <title>Comprehensive Comparative Genomics and Phenotyping of Methylobacterium Species.</title>
        <authorList>
            <person name="Alessa O."/>
            <person name="Ogura Y."/>
            <person name="Fujitani Y."/>
            <person name="Takami H."/>
            <person name="Hayashi T."/>
            <person name="Sahin N."/>
            <person name="Tani A."/>
        </authorList>
    </citation>
    <scope>NUCLEOTIDE SEQUENCE</scope>
    <source>
        <strain evidence="3">KCTC 52305</strain>
    </source>
</reference>
<dbReference type="Proteomes" id="UP001055167">
    <property type="component" value="Unassembled WGS sequence"/>
</dbReference>
<accession>A0ABQ4QQX8</accession>
<dbReference type="Gene3D" id="1.10.10.1550">
    <property type="entry name" value="ROS/MUCR transcriptional regulator protein"/>
    <property type="match status" value="1"/>
</dbReference>
<dbReference type="Pfam" id="PF05443">
    <property type="entry name" value="ROS_MUCR"/>
    <property type="match status" value="1"/>
</dbReference>
<keyword evidence="4" id="KW-1185">Reference proteome</keyword>
<organism evidence="3 4">
    <name type="scientific">Methylobacterium crusticola</name>
    <dbReference type="NCBI Taxonomy" id="1697972"/>
    <lineage>
        <taxon>Bacteria</taxon>
        <taxon>Pseudomonadati</taxon>
        <taxon>Pseudomonadota</taxon>
        <taxon>Alphaproteobacteria</taxon>
        <taxon>Hyphomicrobiales</taxon>
        <taxon>Methylobacteriaceae</taxon>
        <taxon>Methylobacterium</taxon>
    </lineage>
</organism>
<evidence type="ECO:0000313" key="4">
    <source>
        <dbReference type="Proteomes" id="UP001055167"/>
    </source>
</evidence>
<reference evidence="3" key="2">
    <citation type="submission" date="2021-08" db="EMBL/GenBank/DDBJ databases">
        <authorList>
            <person name="Tani A."/>
            <person name="Ola A."/>
            <person name="Ogura Y."/>
            <person name="Katsura K."/>
            <person name="Hayashi T."/>
        </authorList>
    </citation>
    <scope>NUCLEOTIDE SEQUENCE</scope>
    <source>
        <strain evidence="3">KCTC 52305</strain>
    </source>
</reference>
<evidence type="ECO:0000256" key="2">
    <source>
        <dbReference type="SAM" id="MobiDB-lite"/>
    </source>
</evidence>
<dbReference type="RefSeq" id="WP_238312721.1">
    <property type="nucleotide sequence ID" value="NZ_BPQH01000001.1"/>
</dbReference>
<evidence type="ECO:0000313" key="3">
    <source>
        <dbReference type="EMBL" id="GJD47708.1"/>
    </source>
</evidence>
<proteinExistence type="inferred from homology"/>
<feature type="compositionally biased region" description="Low complexity" evidence="2">
    <location>
        <begin position="163"/>
        <end position="176"/>
    </location>
</feature>
<evidence type="ECO:0000256" key="1">
    <source>
        <dbReference type="ARBA" id="ARBA00007031"/>
    </source>
</evidence>
<name>A0ABQ4QQX8_9HYPH</name>
<feature type="region of interest" description="Disordered" evidence="2">
    <location>
        <begin position="133"/>
        <end position="193"/>
    </location>
</feature>
<evidence type="ECO:0008006" key="5">
    <source>
        <dbReference type="Google" id="ProtNLM"/>
    </source>
</evidence>
<gene>
    <name evidence="3" type="ORF">OPKNFCMD_0418</name>
</gene>